<keyword evidence="4" id="KW-1006">Bacterial flagellum protein export</keyword>
<keyword evidence="9" id="KW-1185">Reference proteome</keyword>
<evidence type="ECO:0000256" key="3">
    <source>
        <dbReference type="ARBA" id="ARBA00022795"/>
    </source>
</evidence>
<keyword evidence="7" id="KW-1133">Transmembrane helix</keyword>
<evidence type="ECO:0000313" key="8">
    <source>
        <dbReference type="EMBL" id="OAT59360.1"/>
    </source>
</evidence>
<feature type="region of interest" description="Disordered" evidence="6">
    <location>
        <begin position="1"/>
        <end position="27"/>
    </location>
</feature>
<dbReference type="GO" id="GO:0009306">
    <property type="term" value="P:protein secretion"/>
    <property type="evidence" value="ECO:0007669"/>
    <property type="project" value="InterPro"/>
</dbReference>
<keyword evidence="7" id="KW-0812">Transmembrane</keyword>
<dbReference type="PRINTS" id="PR00950">
    <property type="entry name" value="TYPE3IMSPROT"/>
</dbReference>
<dbReference type="SUPFAM" id="SSF160544">
    <property type="entry name" value="EscU C-terminal domain-like"/>
    <property type="match status" value="1"/>
</dbReference>
<feature type="transmembrane region" description="Helical" evidence="7">
    <location>
        <begin position="85"/>
        <end position="111"/>
    </location>
</feature>
<evidence type="ECO:0000256" key="6">
    <source>
        <dbReference type="SAM" id="MobiDB-lite"/>
    </source>
</evidence>
<dbReference type="Gene3D" id="3.40.1690.10">
    <property type="entry name" value="secretion proteins EscU"/>
    <property type="match status" value="1"/>
</dbReference>
<feature type="compositionally biased region" description="Basic and acidic residues" evidence="6">
    <location>
        <begin position="7"/>
        <end position="27"/>
    </location>
</feature>
<keyword evidence="8" id="KW-0966">Cell projection</keyword>
<keyword evidence="3" id="KW-1005">Bacterial flagellum biogenesis</keyword>
<dbReference type="GO" id="GO:0005886">
    <property type="term" value="C:plasma membrane"/>
    <property type="evidence" value="ECO:0007669"/>
    <property type="project" value="TreeGrafter"/>
</dbReference>
<dbReference type="Pfam" id="PF01312">
    <property type="entry name" value="Bac_export_2"/>
    <property type="match status" value="1"/>
</dbReference>
<dbReference type="InterPro" id="IPR029025">
    <property type="entry name" value="T3SS_substrate_exporter_C"/>
</dbReference>
<comment type="caution">
    <text evidence="8">The sequence shown here is derived from an EMBL/GenBank/DDBJ whole genome shotgun (WGS) entry which is preliminary data.</text>
</comment>
<keyword evidence="8" id="KW-0282">Flagellum</keyword>
<evidence type="ECO:0000256" key="2">
    <source>
        <dbReference type="ARBA" id="ARBA00021622"/>
    </source>
</evidence>
<keyword evidence="7" id="KW-0472">Membrane</keyword>
<evidence type="ECO:0000256" key="4">
    <source>
        <dbReference type="ARBA" id="ARBA00023225"/>
    </source>
</evidence>
<keyword evidence="4" id="KW-0653">Protein transport</keyword>
<evidence type="ECO:0000256" key="1">
    <source>
        <dbReference type="ARBA" id="ARBA00010690"/>
    </source>
</evidence>
<protein>
    <recommendedName>
        <fullName evidence="2">Flagellar biosynthetic protein FlhB</fullName>
    </recommendedName>
</protein>
<feature type="transmembrane region" description="Helical" evidence="7">
    <location>
        <begin position="189"/>
        <end position="214"/>
    </location>
</feature>
<dbReference type="PANTHER" id="PTHR30531:SF12">
    <property type="entry name" value="FLAGELLAR BIOSYNTHETIC PROTEIN FLHB"/>
    <property type="match status" value="1"/>
</dbReference>
<gene>
    <name evidence="8" type="ORF">M993_01913</name>
</gene>
<dbReference type="Gene3D" id="6.10.250.2080">
    <property type="match status" value="1"/>
</dbReference>
<reference evidence="8 9" key="1">
    <citation type="submission" date="2016-04" db="EMBL/GenBank/DDBJ databases">
        <title>ATOL: Assembling a taxonomically balanced genome-scale reconstruction of the evolutionary history of the Enterobacteriaceae.</title>
        <authorList>
            <person name="Plunkett G.III."/>
            <person name="Neeno-Eckwall E.C."/>
            <person name="Glasner J.D."/>
            <person name="Perna N.T."/>
        </authorList>
    </citation>
    <scope>NUCLEOTIDE SEQUENCE [LARGE SCALE GENOMIC DNA]</scope>
    <source>
        <strain evidence="8 9">ATCC 12841</strain>
    </source>
</reference>
<evidence type="ECO:0000256" key="5">
    <source>
        <dbReference type="ARBA" id="ARBA00025078"/>
    </source>
</evidence>
<feature type="transmembrane region" description="Helical" evidence="7">
    <location>
        <begin position="146"/>
        <end position="165"/>
    </location>
</feature>
<comment type="function">
    <text evidence="5">Required for formation of the rod structure in the basal body of the flagellar apparatus. Together with FliI and FliH, may constitute the export apparatus of flagellin.</text>
</comment>
<dbReference type="InterPro" id="IPR006135">
    <property type="entry name" value="T3SS_substrate_exporter"/>
</dbReference>
<keyword evidence="8" id="KW-0969">Cilium</keyword>
<proteinExistence type="inferred from homology"/>
<comment type="similarity">
    <text evidence="1">Belongs to the type III secretion exporter family.</text>
</comment>
<sequence length="326" mass="35768">MSEESDVEKTEEPTPQRREKAREEGQIPRSKELTSLLMLLVGWSLILFGGDVVARKLALVLQNGLSFDRMIILDTTSMIRQLRHLLLMAATSVLPILLGLFLTGISAPAILGGIQLSGKSFKFDMKRINPLPGLKRMVGAQLVSELIKGLLKVVLVGIASGLFIWSNKSRFIALGHGSLADGLGDTRDLISGCLLIVIMSLFPMVAYDVFYQIFSNLKKMRMSRQEIRDEFKQSEGDPHIKNRIKQLQRAAASQRMMADVPTADVIINNPTHYSVALSYKEGGTAAPIVVAKGAGEVARRIREIAQEHNVPMLEAPPPCACALSPL</sequence>
<name>A0AA91EHM2_9GAMM</name>
<evidence type="ECO:0000313" key="9">
    <source>
        <dbReference type="Proteomes" id="UP000078431"/>
    </source>
</evidence>
<dbReference type="Proteomes" id="UP000078431">
    <property type="component" value="Unassembled WGS sequence"/>
</dbReference>
<accession>A0AA91EHM2</accession>
<dbReference type="EMBL" id="LXEX01000028">
    <property type="protein sequence ID" value="OAT59360.1"/>
    <property type="molecule type" value="Genomic_DNA"/>
</dbReference>
<evidence type="ECO:0000256" key="7">
    <source>
        <dbReference type="SAM" id="Phobius"/>
    </source>
</evidence>
<dbReference type="PANTHER" id="PTHR30531">
    <property type="entry name" value="FLAGELLAR BIOSYNTHETIC PROTEIN FLHB"/>
    <property type="match status" value="1"/>
</dbReference>
<dbReference type="GO" id="GO:0044781">
    <property type="term" value="P:bacterial-type flagellum organization"/>
    <property type="evidence" value="ECO:0007669"/>
    <property type="project" value="UniProtKB-KW"/>
</dbReference>
<feature type="transmembrane region" description="Helical" evidence="7">
    <location>
        <begin position="36"/>
        <end position="54"/>
    </location>
</feature>
<dbReference type="AlphaFoldDB" id="A0AA91EHM2"/>
<keyword evidence="4" id="KW-0813">Transport</keyword>
<organism evidence="8 9">
    <name type="scientific">Obesumbacterium proteus ATCC 12841</name>
    <dbReference type="NCBI Taxonomy" id="1354268"/>
    <lineage>
        <taxon>Bacteria</taxon>
        <taxon>Pseudomonadati</taxon>
        <taxon>Pseudomonadota</taxon>
        <taxon>Gammaproteobacteria</taxon>
        <taxon>Enterobacterales</taxon>
        <taxon>Hafniaceae</taxon>
        <taxon>Obesumbacterium</taxon>
    </lineage>
</organism>